<reference evidence="1 2" key="1">
    <citation type="submission" date="2019-04" db="EMBL/GenBank/DDBJ databases">
        <title>Pedobacter sp. RP-3-22 sp. nov., isolated from Arctic soil.</title>
        <authorList>
            <person name="Dahal R.H."/>
            <person name="Kim D.-U."/>
        </authorList>
    </citation>
    <scope>NUCLEOTIDE SEQUENCE [LARGE SCALE GENOMIC DNA]</scope>
    <source>
        <strain evidence="1 2">RP-3-22</strain>
    </source>
</reference>
<dbReference type="AlphaFoldDB" id="A0A4U1CJ66"/>
<dbReference type="GO" id="GO:0006629">
    <property type="term" value="P:lipid metabolic process"/>
    <property type="evidence" value="ECO:0007669"/>
    <property type="project" value="InterPro"/>
</dbReference>
<protein>
    <submittedName>
        <fullName evidence="1">Glycerophosphodiester phosphodiesterase</fullName>
    </submittedName>
</protein>
<organism evidence="1 2">
    <name type="scientific">Pedobacter polaris</name>
    <dbReference type="NCBI Taxonomy" id="2571273"/>
    <lineage>
        <taxon>Bacteria</taxon>
        <taxon>Pseudomonadati</taxon>
        <taxon>Bacteroidota</taxon>
        <taxon>Sphingobacteriia</taxon>
        <taxon>Sphingobacteriales</taxon>
        <taxon>Sphingobacteriaceae</taxon>
        <taxon>Pedobacter</taxon>
    </lineage>
</organism>
<dbReference type="OrthoDB" id="9794455at2"/>
<dbReference type="SUPFAM" id="SSF51695">
    <property type="entry name" value="PLC-like phosphodiesterases"/>
    <property type="match status" value="1"/>
</dbReference>
<dbReference type="EMBL" id="SWBR01000004">
    <property type="protein sequence ID" value="TKC06584.1"/>
    <property type="molecule type" value="Genomic_DNA"/>
</dbReference>
<gene>
    <name evidence="1" type="ORF">FA048_15360</name>
</gene>
<name>A0A4U1CJ66_9SPHI</name>
<dbReference type="Proteomes" id="UP000309488">
    <property type="component" value="Unassembled WGS sequence"/>
</dbReference>
<evidence type="ECO:0000313" key="1">
    <source>
        <dbReference type="EMBL" id="TKC06584.1"/>
    </source>
</evidence>
<sequence length="255" mass="29719">MRNLILLILLFIVSPKLNVAQTKIHSHNDYEQKRPFLEAYEFKVDQLEADVFLVGDSLIVAHTKKQINSANTLNKIYLDPIAVFFKQYKNRVSIEKKYTFNLMIDVKENWNLVFPVLKKEIEKYGEVFNSSKSKYAIKIVISGNRPVDSLYHTFPSWVYFDGLPNISYAPEDFKRVTMISDNFANYSKWKGVGEIPVADKEKLLSAVKQANAQHRYFRFWGAPDTKDSWKQLNELGRVIINTDKISESKTYFNNK</sequence>
<proteinExistence type="predicted"/>
<dbReference type="InterPro" id="IPR017946">
    <property type="entry name" value="PLC-like_Pdiesterase_TIM-brl"/>
</dbReference>
<comment type="caution">
    <text evidence="1">The sequence shown here is derived from an EMBL/GenBank/DDBJ whole genome shotgun (WGS) entry which is preliminary data.</text>
</comment>
<accession>A0A4U1CJ66</accession>
<dbReference type="GO" id="GO:0008081">
    <property type="term" value="F:phosphoric diester hydrolase activity"/>
    <property type="evidence" value="ECO:0007669"/>
    <property type="project" value="InterPro"/>
</dbReference>
<keyword evidence="2" id="KW-1185">Reference proteome</keyword>
<evidence type="ECO:0000313" key="2">
    <source>
        <dbReference type="Proteomes" id="UP000309488"/>
    </source>
</evidence>
<dbReference type="RefSeq" id="WP_136842702.1">
    <property type="nucleotide sequence ID" value="NZ_SWBR01000004.1"/>
</dbReference>